<name>A0A9X1WHY8_9CORY</name>
<keyword evidence="3" id="KW-0804">Transcription</keyword>
<evidence type="ECO:0000256" key="2">
    <source>
        <dbReference type="ARBA" id="ARBA00023125"/>
    </source>
</evidence>
<dbReference type="InterPro" id="IPR050109">
    <property type="entry name" value="HTH-type_TetR-like_transc_reg"/>
</dbReference>
<keyword evidence="1" id="KW-0805">Transcription regulation</keyword>
<evidence type="ECO:0000259" key="5">
    <source>
        <dbReference type="PROSITE" id="PS50977"/>
    </source>
</evidence>
<dbReference type="PRINTS" id="PR00455">
    <property type="entry name" value="HTHTETR"/>
</dbReference>
<dbReference type="InterPro" id="IPR009057">
    <property type="entry name" value="Homeodomain-like_sf"/>
</dbReference>
<dbReference type="Pfam" id="PF00440">
    <property type="entry name" value="TetR_N"/>
    <property type="match status" value="1"/>
</dbReference>
<dbReference type="PANTHER" id="PTHR30055">
    <property type="entry name" value="HTH-TYPE TRANSCRIPTIONAL REGULATOR RUTR"/>
    <property type="match status" value="1"/>
</dbReference>
<evidence type="ECO:0000256" key="3">
    <source>
        <dbReference type="ARBA" id="ARBA00023163"/>
    </source>
</evidence>
<dbReference type="EMBL" id="JALIEA010000013">
    <property type="protein sequence ID" value="MCJ7858798.1"/>
    <property type="molecule type" value="Genomic_DNA"/>
</dbReference>
<evidence type="ECO:0000256" key="4">
    <source>
        <dbReference type="PROSITE-ProRule" id="PRU00335"/>
    </source>
</evidence>
<dbReference type="GO" id="GO:0000976">
    <property type="term" value="F:transcription cis-regulatory region binding"/>
    <property type="evidence" value="ECO:0007669"/>
    <property type="project" value="TreeGrafter"/>
</dbReference>
<dbReference type="GO" id="GO:0003700">
    <property type="term" value="F:DNA-binding transcription factor activity"/>
    <property type="evidence" value="ECO:0007669"/>
    <property type="project" value="TreeGrafter"/>
</dbReference>
<sequence>MRSDNRSADILEAAVAEFADRGFGAATVRGIAGAAGVSPGLVLHHYGSRDGLRQACDDHVFDTLTEAKRANAAGGTAALPVMLASPRMRVYVHYLVASLVDPSDHGQRFFDHYVDTIEGILDDGFAGYTFREAQGEAAGDRRARACTVALLGLAPAMLHQRIGSVLGTPDMADTFARLAPQLFDIYRNGLIEDDEEKS</sequence>
<comment type="caution">
    <text evidence="6">The sequence shown here is derived from an EMBL/GenBank/DDBJ whole genome shotgun (WGS) entry which is preliminary data.</text>
</comment>
<accession>A0A9X1WHY8</accession>
<keyword evidence="2 4" id="KW-0238">DNA-binding</keyword>
<dbReference type="AlphaFoldDB" id="A0A9X1WHY8"/>
<proteinExistence type="predicted"/>
<evidence type="ECO:0000313" key="7">
    <source>
        <dbReference type="Proteomes" id="UP001139207"/>
    </source>
</evidence>
<dbReference type="Gene3D" id="1.10.357.10">
    <property type="entry name" value="Tetracycline Repressor, domain 2"/>
    <property type="match status" value="1"/>
</dbReference>
<organism evidence="6 7">
    <name type="scientific">Corynebacterium kalidii</name>
    <dbReference type="NCBI Taxonomy" id="2931982"/>
    <lineage>
        <taxon>Bacteria</taxon>
        <taxon>Bacillati</taxon>
        <taxon>Actinomycetota</taxon>
        <taxon>Actinomycetes</taxon>
        <taxon>Mycobacteriales</taxon>
        <taxon>Corynebacteriaceae</taxon>
        <taxon>Corynebacterium</taxon>
    </lineage>
</organism>
<evidence type="ECO:0000313" key="6">
    <source>
        <dbReference type="EMBL" id="MCJ7858798.1"/>
    </source>
</evidence>
<feature type="domain" description="HTH tetR-type" evidence="5">
    <location>
        <begin position="4"/>
        <end position="64"/>
    </location>
</feature>
<evidence type="ECO:0000256" key="1">
    <source>
        <dbReference type="ARBA" id="ARBA00023015"/>
    </source>
</evidence>
<keyword evidence="7" id="KW-1185">Reference proteome</keyword>
<protein>
    <submittedName>
        <fullName evidence="6">TetR/AcrR family transcriptional regulator</fullName>
    </submittedName>
</protein>
<dbReference type="SUPFAM" id="SSF46689">
    <property type="entry name" value="Homeodomain-like"/>
    <property type="match status" value="1"/>
</dbReference>
<dbReference type="RefSeq" id="WP_244804535.1">
    <property type="nucleotide sequence ID" value="NZ_JALIEA010000013.1"/>
</dbReference>
<feature type="DNA-binding region" description="H-T-H motif" evidence="4">
    <location>
        <begin position="27"/>
        <end position="46"/>
    </location>
</feature>
<dbReference type="Proteomes" id="UP001139207">
    <property type="component" value="Unassembled WGS sequence"/>
</dbReference>
<reference evidence="6" key="1">
    <citation type="submission" date="2022-04" db="EMBL/GenBank/DDBJ databases">
        <title>Corynebacterium kalidii LD5P10.</title>
        <authorList>
            <person name="Sun J.Q."/>
        </authorList>
    </citation>
    <scope>NUCLEOTIDE SEQUENCE</scope>
    <source>
        <strain evidence="6">LD5P10</strain>
    </source>
</reference>
<dbReference type="PROSITE" id="PS50977">
    <property type="entry name" value="HTH_TETR_2"/>
    <property type="match status" value="1"/>
</dbReference>
<dbReference type="PANTHER" id="PTHR30055:SF234">
    <property type="entry name" value="HTH-TYPE TRANSCRIPTIONAL REGULATOR BETI"/>
    <property type="match status" value="1"/>
</dbReference>
<dbReference type="InterPro" id="IPR001647">
    <property type="entry name" value="HTH_TetR"/>
</dbReference>
<gene>
    <name evidence="6" type="ORF">MUN33_08720</name>
</gene>